<proteinExistence type="predicted"/>
<dbReference type="KEGG" id="sfug:CNQ36_11995"/>
<dbReference type="EMBL" id="CP023407">
    <property type="protein sequence ID" value="AYL36094.1"/>
    <property type="molecule type" value="Genomic_DNA"/>
</dbReference>
<dbReference type="RefSeq" id="WP_040907202.1">
    <property type="nucleotide sequence ID" value="NZ_CP023407.1"/>
</dbReference>
<evidence type="ECO:0000313" key="1">
    <source>
        <dbReference type="EMBL" id="AYL36094.1"/>
    </source>
</evidence>
<dbReference type="Proteomes" id="UP000282170">
    <property type="component" value="Chromosome"/>
</dbReference>
<keyword evidence="2" id="KW-1185">Reference proteome</keyword>
<organism evidence="1 2">
    <name type="scientific">Streptomyces fungicidicus</name>
    <dbReference type="NCBI Taxonomy" id="68203"/>
    <lineage>
        <taxon>Bacteria</taxon>
        <taxon>Bacillati</taxon>
        <taxon>Actinomycetota</taxon>
        <taxon>Actinomycetes</taxon>
        <taxon>Kitasatosporales</taxon>
        <taxon>Streptomycetaceae</taxon>
        <taxon>Streptomyces</taxon>
    </lineage>
</organism>
<name>A0A494UZW2_9ACTN</name>
<evidence type="ECO:0000313" key="2">
    <source>
        <dbReference type="Proteomes" id="UP000282170"/>
    </source>
</evidence>
<accession>A0A494UZW2</accession>
<dbReference type="AlphaFoldDB" id="A0A494UZW2"/>
<sequence>MATPRTLTLACSTCKGEHRHRLLTGEEQEKARAQLGLKAVYDFWLCENVLDPDTGAQCRNLRRYLQLKPFTEPVKLAPLE</sequence>
<gene>
    <name evidence="1" type="ORF">CNQ36_11995</name>
</gene>
<dbReference type="GeneID" id="93883540"/>
<protein>
    <submittedName>
        <fullName evidence="1">Uncharacterized protein</fullName>
    </submittedName>
</protein>
<reference evidence="1 2" key="1">
    <citation type="submission" date="2017-09" db="EMBL/GenBank/DDBJ databases">
        <authorList>
            <person name="Zhang H."/>
            <person name="Hu S."/>
            <person name="Xu J."/>
            <person name="He Z."/>
        </authorList>
    </citation>
    <scope>NUCLEOTIDE SEQUENCE [LARGE SCALE GENOMIC DNA]</scope>
    <source>
        <strain evidence="1 2">TXX3120</strain>
    </source>
</reference>